<evidence type="ECO:0000313" key="3">
    <source>
        <dbReference type="Proteomes" id="UP000758155"/>
    </source>
</evidence>
<proteinExistence type="predicted"/>
<sequence>MPCDSRSPGDARNIKQSIAELKLRRIEELNQRLQEDLMGKHKDRYPPPQDNSCCTAM</sequence>
<dbReference type="EMBL" id="SWKV01000133">
    <property type="protein sequence ID" value="KAF3031606.1"/>
    <property type="molecule type" value="Genomic_DNA"/>
</dbReference>
<feature type="region of interest" description="Disordered" evidence="1">
    <location>
        <begin position="37"/>
        <end position="57"/>
    </location>
</feature>
<evidence type="ECO:0000256" key="1">
    <source>
        <dbReference type="SAM" id="MobiDB-lite"/>
    </source>
</evidence>
<gene>
    <name evidence="2" type="ORF">E8E12_000800</name>
</gene>
<protein>
    <submittedName>
        <fullName evidence="2">Uncharacterized protein</fullName>
    </submittedName>
</protein>
<comment type="caution">
    <text evidence="2">The sequence shown here is derived from an EMBL/GenBank/DDBJ whole genome shotgun (WGS) entry which is preliminary data.</text>
</comment>
<dbReference type="OrthoDB" id="19232at2759"/>
<keyword evidence="3" id="KW-1185">Reference proteome</keyword>
<name>A0A9P4WGL0_9PLEO</name>
<dbReference type="Proteomes" id="UP000758155">
    <property type="component" value="Unassembled WGS sequence"/>
</dbReference>
<reference evidence="2" key="1">
    <citation type="submission" date="2019-04" db="EMBL/GenBank/DDBJ databases">
        <title>Sequencing of skin fungus with MAO and IRED activity.</title>
        <authorList>
            <person name="Marsaioli A.J."/>
            <person name="Bonatto J.M.C."/>
            <person name="Reis Junior O."/>
        </authorList>
    </citation>
    <scope>NUCLEOTIDE SEQUENCE</scope>
    <source>
        <strain evidence="2">28M1</strain>
    </source>
</reference>
<accession>A0A9P4WGL0</accession>
<evidence type="ECO:0000313" key="2">
    <source>
        <dbReference type="EMBL" id="KAF3031606.1"/>
    </source>
</evidence>
<dbReference type="AlphaFoldDB" id="A0A9P4WGL0"/>
<organism evidence="2 3">
    <name type="scientific">Didymella heteroderae</name>
    <dbReference type="NCBI Taxonomy" id="1769908"/>
    <lineage>
        <taxon>Eukaryota</taxon>
        <taxon>Fungi</taxon>
        <taxon>Dikarya</taxon>
        <taxon>Ascomycota</taxon>
        <taxon>Pezizomycotina</taxon>
        <taxon>Dothideomycetes</taxon>
        <taxon>Pleosporomycetidae</taxon>
        <taxon>Pleosporales</taxon>
        <taxon>Pleosporineae</taxon>
        <taxon>Didymellaceae</taxon>
        <taxon>Didymella</taxon>
    </lineage>
</organism>